<dbReference type="Proteomes" id="UP000244336">
    <property type="component" value="Chromosome 2"/>
</dbReference>
<evidence type="ECO:0000256" key="4">
    <source>
        <dbReference type="ARBA" id="ARBA00022741"/>
    </source>
</evidence>
<evidence type="ECO:0000256" key="3">
    <source>
        <dbReference type="ARBA" id="ARBA00022737"/>
    </source>
</evidence>
<reference evidence="11 12" key="1">
    <citation type="submission" date="2018-04" db="EMBL/GenBank/DDBJ databases">
        <title>WGS assembly of Panicum hallii var. hallii HAL2.</title>
        <authorList>
            <person name="Lovell J."/>
            <person name="Jenkins J."/>
            <person name="Lowry D."/>
            <person name="Mamidi S."/>
            <person name="Sreedasyam A."/>
            <person name="Weng X."/>
            <person name="Barry K."/>
            <person name="Bonette J."/>
            <person name="Campitelli B."/>
            <person name="Daum C."/>
            <person name="Gordon S."/>
            <person name="Gould B."/>
            <person name="Lipzen A."/>
            <person name="MacQueen A."/>
            <person name="Palacio-Mejia J."/>
            <person name="Plott C."/>
            <person name="Shakirov E."/>
            <person name="Shu S."/>
            <person name="Yoshinaga Y."/>
            <person name="Zane M."/>
            <person name="Rokhsar D."/>
            <person name="Grimwood J."/>
            <person name="Schmutz J."/>
            <person name="Juenger T."/>
        </authorList>
    </citation>
    <scope>NUCLEOTIDE SEQUENCE [LARGE SCALE GENOMIC DNA]</scope>
    <source>
        <strain evidence="12">cv. HAL2</strain>
    </source>
</reference>
<dbReference type="GO" id="GO:0042742">
    <property type="term" value="P:defense response to bacterium"/>
    <property type="evidence" value="ECO:0007669"/>
    <property type="project" value="UniProtKB-ARBA"/>
</dbReference>
<dbReference type="InterPro" id="IPR041118">
    <property type="entry name" value="Rx_N"/>
</dbReference>
<keyword evidence="5" id="KW-0611">Plant defense</keyword>
<dbReference type="GO" id="GO:0009626">
    <property type="term" value="P:plant-type hypersensitive response"/>
    <property type="evidence" value="ECO:0007669"/>
    <property type="project" value="UniProtKB-ARBA"/>
</dbReference>
<accession>A0A2T7ELF9</accession>
<dbReference type="Gene3D" id="3.40.50.300">
    <property type="entry name" value="P-loop containing nucleotide triphosphate hydrolases"/>
    <property type="match status" value="1"/>
</dbReference>
<dbReference type="InterPro" id="IPR056789">
    <property type="entry name" value="LRR_R13L1-DRL21"/>
</dbReference>
<dbReference type="GO" id="GO:0043531">
    <property type="term" value="F:ADP binding"/>
    <property type="evidence" value="ECO:0007669"/>
    <property type="project" value="InterPro"/>
</dbReference>
<evidence type="ECO:0000259" key="10">
    <source>
        <dbReference type="Pfam" id="PF25019"/>
    </source>
</evidence>
<name>A0A2T7ELF9_9POAL</name>
<dbReference type="Gene3D" id="1.10.10.10">
    <property type="entry name" value="Winged helix-like DNA-binding domain superfamily/Winged helix DNA-binding domain"/>
    <property type="match status" value="1"/>
</dbReference>
<keyword evidence="2" id="KW-0433">Leucine-rich repeat</keyword>
<dbReference type="InterPro" id="IPR002182">
    <property type="entry name" value="NB-ARC"/>
</dbReference>
<sequence length="1344" mass="150830">MAEVLATMVVGPLVSMVKEKASSYLLDQYKVMEGMEEQHEVLKRKLLHILDVITDAEEQAAAKREGAKAWLEKVRKVTYQANDVLDEFKYEALRRRAKEEGRYKDLSMDVIKLFPTQNRIVFRYRMANKLRMILQEIDDLIKEMNDFRFMFKPGSPEPINYLRQSNSDIVDPVNIAKESRAREMKDVVDRLLAQASSSDLTVLPIVGMGGLGKTTLAQLIYNDPEIKKHFQLRLWVCVSDKFEVDSLADRILKENGCKPTGCSALEKLQNEVSGKRYLLVLDDVWNRDEHKWERLKSYLQHGGSGSSVLTTTRDEAVAKLMMGKTEGAYKLESLGAYFIEKIIKTRAFSSKEEEWPGELVKMVGQVAKRCAGSPLAATALGSLLRTKTTEEEWKSVLRRSSICDEENKILPVLKLSYNGLPSHMRQCFAFCAMFPKDYEIDVEMLIQLWMANGFIREKQGERPEITGKKIFNELKSRSFYQDLKSVPVEQKYYNFGRIKYMYCSKITCKIHDLMHDVAESSMGKECAAIATHPSQSEYALHSARHLYLSVRQPENLLNASVEKGSPAFQTLICDGYVKEDLKILSKYNSIRALKIKRGSFLRPKYLHHLRYLDLSRSDIEALPEDISILYHLQTLNLSYCGKLERLPKELKYLASLRHHYTHGCPKLKSMPIGLGHLTSLRTLTCFVAGTDSGCSNVGELQDLDLDGRLELRQLENVTGANGAQAAGLGNKKRLTELELRWTDGDQEAQNNNHEEVVEGLKPHDGLKVLRIYSCGSSTFPTWMDMLNGMVELELSGCKKLEKLPALWQLPALEFLHLKGLESLHCLCSGATTAIIFLKLKVLTLVEMPNVEAWLDTDVVQGEGPIFPKVEELVITECGSLTALPKAASVITESSGGVDTKCRSAFPALRKLDLFNLSALERWEAAEGSPGEEVTFPLLEELRINACPKLTDLPEAPKLGKLAIVGEGQQISLQAASRCISSLSSMSLDVSPDDTETTLLHVKQKWDHELPLADMSLRRCDLLLSSHPGALALWTCFARLVDLRIWYCDALVYWPENVFQVLVSLRRLSILRCSKLTGHTQASDGQSAPERGGLPPRLESLQISGCTSLVEVPNLPASLKTLEIDSCSDNIKSIIFGQHEYVMPVGGEGVVQPDTSSLIPGSSGSETTASTAVLKLSSAANHRSLPCLECLHIFRCDRLSEVANLPPSIKILDIFGCDNLQSLSGKLDVVQRLTIRFCNRLESLESCIGELRSLEELMLLHCRSLVSLPDGPRAYSSLGLLQIQYCDGIKLLPRSLRSRLDCLEVKLLDARYEGNLQFPACFFQQNDQELNWCGIKRNSPLKRFC</sequence>
<keyword evidence="6" id="KW-0067">ATP-binding</keyword>
<evidence type="ECO:0000256" key="1">
    <source>
        <dbReference type="ARBA" id="ARBA00008894"/>
    </source>
</evidence>
<evidence type="ECO:0000259" key="9">
    <source>
        <dbReference type="Pfam" id="PF23559"/>
    </source>
</evidence>
<dbReference type="SUPFAM" id="SSF52058">
    <property type="entry name" value="L domain-like"/>
    <property type="match status" value="1"/>
</dbReference>
<protein>
    <submittedName>
        <fullName evidence="11">Uncharacterized protein</fullName>
    </submittedName>
</protein>
<evidence type="ECO:0000256" key="5">
    <source>
        <dbReference type="ARBA" id="ARBA00022821"/>
    </source>
</evidence>
<organism evidence="11 12">
    <name type="scientific">Panicum hallii var. hallii</name>
    <dbReference type="NCBI Taxonomy" id="1504633"/>
    <lineage>
        <taxon>Eukaryota</taxon>
        <taxon>Viridiplantae</taxon>
        <taxon>Streptophyta</taxon>
        <taxon>Embryophyta</taxon>
        <taxon>Tracheophyta</taxon>
        <taxon>Spermatophyta</taxon>
        <taxon>Magnoliopsida</taxon>
        <taxon>Liliopsida</taxon>
        <taxon>Poales</taxon>
        <taxon>Poaceae</taxon>
        <taxon>PACMAD clade</taxon>
        <taxon>Panicoideae</taxon>
        <taxon>Panicodae</taxon>
        <taxon>Paniceae</taxon>
        <taxon>Panicinae</taxon>
        <taxon>Panicum</taxon>
        <taxon>Panicum sect. Panicum</taxon>
    </lineage>
</organism>
<keyword evidence="12" id="KW-1185">Reference proteome</keyword>
<dbReference type="InterPro" id="IPR036388">
    <property type="entry name" value="WH-like_DNA-bd_sf"/>
</dbReference>
<evidence type="ECO:0000256" key="6">
    <source>
        <dbReference type="ARBA" id="ARBA00022840"/>
    </source>
</evidence>
<comment type="similarity">
    <text evidence="1">Belongs to the disease resistance NB-LRR family.</text>
</comment>
<dbReference type="Pfam" id="PF00931">
    <property type="entry name" value="NB-ARC"/>
    <property type="match status" value="1"/>
</dbReference>
<dbReference type="OrthoDB" id="644940at2759"/>
<dbReference type="GO" id="GO:0002758">
    <property type="term" value="P:innate immune response-activating signaling pathway"/>
    <property type="evidence" value="ECO:0007669"/>
    <property type="project" value="UniProtKB-ARBA"/>
</dbReference>
<dbReference type="EMBL" id="CM009750">
    <property type="protein sequence ID" value="PUZ68665.1"/>
    <property type="molecule type" value="Genomic_DNA"/>
</dbReference>
<dbReference type="InterPro" id="IPR042197">
    <property type="entry name" value="Apaf_helical"/>
</dbReference>
<evidence type="ECO:0000313" key="12">
    <source>
        <dbReference type="Proteomes" id="UP000244336"/>
    </source>
</evidence>
<evidence type="ECO:0000256" key="2">
    <source>
        <dbReference type="ARBA" id="ARBA00022614"/>
    </source>
</evidence>
<dbReference type="Gene3D" id="1.20.5.4130">
    <property type="match status" value="1"/>
</dbReference>
<dbReference type="InterPro" id="IPR058922">
    <property type="entry name" value="WHD_DRP"/>
</dbReference>
<dbReference type="Pfam" id="PF23559">
    <property type="entry name" value="WHD_DRP"/>
    <property type="match status" value="1"/>
</dbReference>
<dbReference type="PRINTS" id="PR00364">
    <property type="entry name" value="DISEASERSIST"/>
</dbReference>
<keyword evidence="3" id="KW-0677">Repeat</keyword>
<feature type="domain" description="R13L1/DRL21-like LRR repeat region" evidence="10">
    <location>
        <begin position="698"/>
        <end position="819"/>
    </location>
</feature>
<evidence type="ECO:0000259" key="8">
    <source>
        <dbReference type="Pfam" id="PF18052"/>
    </source>
</evidence>
<dbReference type="InterPro" id="IPR032675">
    <property type="entry name" value="LRR_dom_sf"/>
</dbReference>
<dbReference type="Pfam" id="PF18052">
    <property type="entry name" value="Rx_N"/>
    <property type="match status" value="1"/>
</dbReference>
<evidence type="ECO:0000259" key="7">
    <source>
        <dbReference type="Pfam" id="PF00931"/>
    </source>
</evidence>
<dbReference type="SUPFAM" id="SSF52540">
    <property type="entry name" value="P-loop containing nucleoside triphosphate hydrolases"/>
    <property type="match status" value="1"/>
</dbReference>
<dbReference type="STRING" id="1504633.A0A2T7ELF9"/>
<dbReference type="PANTHER" id="PTHR36766">
    <property type="entry name" value="PLANT BROAD-SPECTRUM MILDEW RESISTANCE PROTEIN RPW8"/>
    <property type="match status" value="1"/>
</dbReference>
<dbReference type="SUPFAM" id="SSF52047">
    <property type="entry name" value="RNI-like"/>
    <property type="match status" value="1"/>
</dbReference>
<dbReference type="Gene3D" id="3.80.10.10">
    <property type="entry name" value="Ribonuclease Inhibitor"/>
    <property type="match status" value="5"/>
</dbReference>
<dbReference type="Gramene" id="PUZ68665">
    <property type="protein sequence ID" value="PUZ68665"/>
    <property type="gene ID" value="GQ55_2G047200"/>
</dbReference>
<feature type="domain" description="Disease resistance N-terminal" evidence="8">
    <location>
        <begin position="14"/>
        <end position="99"/>
    </location>
</feature>
<dbReference type="Pfam" id="PF25019">
    <property type="entry name" value="LRR_R13L1-DRL21"/>
    <property type="match status" value="1"/>
</dbReference>
<keyword evidence="4" id="KW-0547">Nucleotide-binding</keyword>
<dbReference type="InterPro" id="IPR027417">
    <property type="entry name" value="P-loop_NTPase"/>
</dbReference>
<feature type="domain" description="Disease resistance protein winged helix" evidence="9">
    <location>
        <begin position="433"/>
        <end position="518"/>
    </location>
</feature>
<gene>
    <name evidence="11" type="ORF">GQ55_2G047200</name>
</gene>
<dbReference type="FunFam" id="1.10.10.10:FF:000322">
    <property type="entry name" value="Probable disease resistance protein At1g63360"/>
    <property type="match status" value="1"/>
</dbReference>
<evidence type="ECO:0000313" key="11">
    <source>
        <dbReference type="EMBL" id="PUZ68665.1"/>
    </source>
</evidence>
<dbReference type="GO" id="GO:0005524">
    <property type="term" value="F:ATP binding"/>
    <property type="evidence" value="ECO:0007669"/>
    <property type="project" value="UniProtKB-KW"/>
</dbReference>
<dbReference type="Gene3D" id="1.10.8.430">
    <property type="entry name" value="Helical domain of apoptotic protease-activating factors"/>
    <property type="match status" value="1"/>
</dbReference>
<feature type="domain" description="NB-ARC" evidence="7">
    <location>
        <begin position="184"/>
        <end position="335"/>
    </location>
</feature>
<dbReference type="PANTHER" id="PTHR36766:SF55">
    <property type="entry name" value="OS11G0492900 PROTEIN"/>
    <property type="match status" value="1"/>
</dbReference>
<proteinExistence type="inferred from homology"/>